<dbReference type="EMBL" id="BDSA01000002">
    <property type="protein sequence ID" value="GBE60550.1"/>
    <property type="molecule type" value="Genomic_DNA"/>
</dbReference>
<organism evidence="2 3">
    <name type="scientific">Babesia ovata</name>
    <dbReference type="NCBI Taxonomy" id="189622"/>
    <lineage>
        <taxon>Eukaryota</taxon>
        <taxon>Sar</taxon>
        <taxon>Alveolata</taxon>
        <taxon>Apicomplexa</taxon>
        <taxon>Aconoidasida</taxon>
        <taxon>Piroplasmida</taxon>
        <taxon>Babesiidae</taxon>
        <taxon>Babesia</taxon>
    </lineage>
</organism>
<dbReference type="AlphaFoldDB" id="A0A2H6KC26"/>
<name>A0A2H6KC26_9APIC</name>
<protein>
    <submittedName>
        <fullName evidence="2">P-type ATPase, putative</fullName>
    </submittedName>
</protein>
<evidence type="ECO:0000256" key="1">
    <source>
        <dbReference type="SAM" id="MobiDB-lite"/>
    </source>
</evidence>
<proteinExistence type="predicted"/>
<evidence type="ECO:0000313" key="3">
    <source>
        <dbReference type="Proteomes" id="UP000236319"/>
    </source>
</evidence>
<comment type="caution">
    <text evidence="2">The sequence shown here is derived from an EMBL/GenBank/DDBJ whole genome shotgun (WGS) entry which is preliminary data.</text>
</comment>
<dbReference type="Proteomes" id="UP000236319">
    <property type="component" value="Unassembled WGS sequence"/>
</dbReference>
<feature type="compositionally biased region" description="Basic residues" evidence="1">
    <location>
        <begin position="1"/>
        <end position="14"/>
    </location>
</feature>
<dbReference type="VEuPathDB" id="PiroplasmaDB:BOVATA_020430"/>
<dbReference type="GeneID" id="39874320"/>
<feature type="region of interest" description="Disordered" evidence="1">
    <location>
        <begin position="1"/>
        <end position="26"/>
    </location>
</feature>
<dbReference type="OrthoDB" id="360805at2759"/>
<feature type="compositionally biased region" description="Basic and acidic residues" evidence="1">
    <location>
        <begin position="15"/>
        <end position="26"/>
    </location>
</feature>
<reference evidence="2 3" key="1">
    <citation type="journal article" date="2017" name="BMC Genomics">
        <title>Whole-genome assembly of Babesia ovata and comparative genomics between closely related pathogens.</title>
        <authorList>
            <person name="Yamagishi J."/>
            <person name="Asada M."/>
            <person name="Hakimi H."/>
            <person name="Tanaka T.Q."/>
            <person name="Sugimoto C."/>
            <person name="Kawazu S."/>
        </authorList>
    </citation>
    <scope>NUCLEOTIDE SEQUENCE [LARGE SCALE GENOMIC DNA]</scope>
    <source>
        <strain evidence="2 3">Miyake</strain>
    </source>
</reference>
<evidence type="ECO:0000313" key="2">
    <source>
        <dbReference type="EMBL" id="GBE60550.1"/>
    </source>
</evidence>
<dbReference type="RefSeq" id="XP_028866793.1">
    <property type="nucleotide sequence ID" value="XM_029010960.1"/>
</dbReference>
<keyword evidence="3" id="KW-1185">Reference proteome</keyword>
<gene>
    <name evidence="2" type="ORF">BOVATA_020430</name>
</gene>
<sequence>MKTRRMPSGRRERHTSRDTTDVDPEKREIFTTRKLGKVVDPKPLRVRIRDMPPGKKLCSAVALQLREAIDGASLTELGDISTMFAARLPLSGQLNDDTMELLAERFRDFSPEQLSTQMSHIALLSSAATARYLETWSHRRALGSTRASQAHRLYRIGRKQLPKLFLTKLSATAELYAKERVKPLTLGFRMGYHMDAVEQEFFTLRSLARSDMPLSMSLWDLLVAAAEERLETNEEVNLRCVIWLLEAINAAKYTTPSTIGLARRLIAKCKVPSDLDRNHIHIDTIDVAAMLRFTEDYSLGKDARSVIETMAGANGSLSDS</sequence>
<accession>A0A2H6KC26</accession>